<keyword evidence="1" id="KW-1133">Transmembrane helix</keyword>
<feature type="transmembrane region" description="Helical" evidence="1">
    <location>
        <begin position="239"/>
        <end position="263"/>
    </location>
</feature>
<feature type="transmembrane region" description="Helical" evidence="1">
    <location>
        <begin position="16"/>
        <end position="39"/>
    </location>
</feature>
<dbReference type="Pfam" id="PF10067">
    <property type="entry name" value="DUF2306"/>
    <property type="match status" value="1"/>
</dbReference>
<keyword evidence="3" id="KW-1185">Reference proteome</keyword>
<reference evidence="2" key="1">
    <citation type="submission" date="2021-04" db="EMBL/GenBank/DDBJ databases">
        <title>Draft genome assembly of strain Phenylobacterium sp. 20VBR1 using MiniION and Illumina platforms.</title>
        <authorList>
            <person name="Thomas F.A."/>
            <person name="Krishnan K.P."/>
            <person name="Sinha R.K."/>
        </authorList>
    </citation>
    <scope>NUCLEOTIDE SEQUENCE</scope>
    <source>
        <strain evidence="2">20VBR1</strain>
    </source>
</reference>
<evidence type="ECO:0000256" key="1">
    <source>
        <dbReference type="SAM" id="Phobius"/>
    </source>
</evidence>
<dbReference type="InterPro" id="IPR018750">
    <property type="entry name" value="DUF2306_membrane"/>
</dbReference>
<sequence length="266" mass="28504">MSTAPKPEWLLRASAVLWYGVAVAGLWAFGFYIAALYGVGLLGGDLSRWNRVLPEGHGYVAGDLRGNLALGAHLTLAFIVTLGGALQLVPQIRARAPWLHRWNGRLFVVAAVVAAASGVFIALTRGAVAGIYMTLGNALNAALVLTFAALAWRTARARAFIRHRRWALRLFVVINAVWFYRLGMMLWFAVHQGPVGHTAAFDGPFDIFLAFAHVLLPLAILELYLAAGAQGGARAKGAMAALLLVLSLATAAGVLLVVMGMWLPRL</sequence>
<evidence type="ECO:0000313" key="2">
    <source>
        <dbReference type="EMBL" id="MBR7620365.1"/>
    </source>
</evidence>
<dbReference type="Proteomes" id="UP000622580">
    <property type="component" value="Unassembled WGS sequence"/>
</dbReference>
<feature type="transmembrane region" description="Helical" evidence="1">
    <location>
        <begin position="166"/>
        <end position="187"/>
    </location>
</feature>
<keyword evidence="1" id="KW-0472">Membrane</keyword>
<feature type="transmembrane region" description="Helical" evidence="1">
    <location>
        <begin position="207"/>
        <end position="227"/>
    </location>
</feature>
<name>A0A941D141_9CAUL</name>
<feature type="transmembrane region" description="Helical" evidence="1">
    <location>
        <begin position="129"/>
        <end position="154"/>
    </location>
</feature>
<dbReference type="EMBL" id="JAGSGD010000001">
    <property type="protein sequence ID" value="MBR7620365.1"/>
    <property type="molecule type" value="Genomic_DNA"/>
</dbReference>
<feature type="transmembrane region" description="Helical" evidence="1">
    <location>
        <begin position="102"/>
        <end position="123"/>
    </location>
</feature>
<dbReference type="AlphaFoldDB" id="A0A941D141"/>
<gene>
    <name evidence="2" type="ORF">JKL49_13300</name>
</gene>
<comment type="caution">
    <text evidence="2">The sequence shown here is derived from an EMBL/GenBank/DDBJ whole genome shotgun (WGS) entry which is preliminary data.</text>
</comment>
<keyword evidence="1" id="KW-0812">Transmembrane</keyword>
<dbReference type="RefSeq" id="WP_215341104.1">
    <property type="nucleotide sequence ID" value="NZ_JAGSGD010000001.1"/>
</dbReference>
<proteinExistence type="predicted"/>
<organism evidence="2 3">
    <name type="scientific">Phenylobacterium glaciei</name>
    <dbReference type="NCBI Taxonomy" id="2803784"/>
    <lineage>
        <taxon>Bacteria</taxon>
        <taxon>Pseudomonadati</taxon>
        <taxon>Pseudomonadota</taxon>
        <taxon>Alphaproteobacteria</taxon>
        <taxon>Caulobacterales</taxon>
        <taxon>Caulobacteraceae</taxon>
        <taxon>Phenylobacterium</taxon>
    </lineage>
</organism>
<feature type="transmembrane region" description="Helical" evidence="1">
    <location>
        <begin position="68"/>
        <end position="90"/>
    </location>
</feature>
<protein>
    <submittedName>
        <fullName evidence="2">DUF2306 domain-containing protein</fullName>
    </submittedName>
</protein>
<evidence type="ECO:0000313" key="3">
    <source>
        <dbReference type="Proteomes" id="UP000622580"/>
    </source>
</evidence>
<accession>A0A941D141</accession>